<evidence type="ECO:0000259" key="2">
    <source>
        <dbReference type="Pfam" id="PF01266"/>
    </source>
</evidence>
<keyword evidence="1" id="KW-0560">Oxidoreductase</keyword>
<dbReference type="GO" id="GO:0016491">
    <property type="term" value="F:oxidoreductase activity"/>
    <property type="evidence" value="ECO:0007669"/>
    <property type="project" value="UniProtKB-KW"/>
</dbReference>
<name>A0A2T3Y058_9BURK</name>
<proteinExistence type="predicted"/>
<dbReference type="GO" id="GO:0005737">
    <property type="term" value="C:cytoplasm"/>
    <property type="evidence" value="ECO:0007669"/>
    <property type="project" value="TreeGrafter"/>
</dbReference>
<dbReference type="SUPFAM" id="SSF51905">
    <property type="entry name" value="FAD/NAD(P)-binding domain"/>
    <property type="match status" value="1"/>
</dbReference>
<accession>A0A2T3Y058</accession>
<dbReference type="InterPro" id="IPR036188">
    <property type="entry name" value="FAD/NAD-bd_sf"/>
</dbReference>
<protein>
    <submittedName>
        <fullName evidence="3">FAD-dependent oxidoreductase</fullName>
    </submittedName>
</protein>
<organism evidence="3 4">
    <name type="scientific">Trinickia symbiotica</name>
    <dbReference type="NCBI Taxonomy" id="863227"/>
    <lineage>
        <taxon>Bacteria</taxon>
        <taxon>Pseudomonadati</taxon>
        <taxon>Pseudomonadota</taxon>
        <taxon>Betaproteobacteria</taxon>
        <taxon>Burkholderiales</taxon>
        <taxon>Burkholderiaceae</taxon>
        <taxon>Trinickia</taxon>
    </lineage>
</organism>
<dbReference type="InterPro" id="IPR006076">
    <property type="entry name" value="FAD-dep_OxRdtase"/>
</dbReference>
<dbReference type="SUPFAM" id="SSF54373">
    <property type="entry name" value="FAD-linked reductases, C-terminal domain"/>
    <property type="match status" value="1"/>
</dbReference>
<evidence type="ECO:0000256" key="1">
    <source>
        <dbReference type="ARBA" id="ARBA00023002"/>
    </source>
</evidence>
<sequence>MIESADVIVIGSGGLGAATAFHIAKRGALRVALVERLEIGSQTSPRAAGMVSCLRKSDLMIDLIKLAAHKIRRFSEDSGQPLDWVHSGSLKVARRPVDAEVIQEDILRGRRHGLDVDELSADAAHRLNAFLQPKGIAAVMRIGDDMYFNPAQLAVGFARAAEANGAVLLPNTAVTRVLIEDGQVAGVDTARGHIATPVVVDAAGAWTRQVAEASGIRIPLVTTAQQLFVTEPVSDARAELPMVRIMDAAVYMRPCDGGFLWGVYEENPKFFDVDDLGPNFDVKDLSLDAEILWHYARDVESQLPILLKAAVREHRGGLPTMTADGQHIVGPSPAVRGFYFASGCNVAGLSIAPALGEMLAAWIIDGAPAIDLAPLSIGRFGNGPWPDDELINKAAWQYRHFYGAR</sequence>
<dbReference type="Pfam" id="PF01266">
    <property type="entry name" value="DAO"/>
    <property type="match status" value="1"/>
</dbReference>
<dbReference type="PANTHER" id="PTHR13847">
    <property type="entry name" value="SARCOSINE DEHYDROGENASE-RELATED"/>
    <property type="match status" value="1"/>
</dbReference>
<reference evidence="3 4" key="1">
    <citation type="submission" date="2018-03" db="EMBL/GenBank/DDBJ databases">
        <title>Whole genome analyses suggest that Burkholderia sensu lato contains two further novel genera in the rhizoxinica-symbiotica group Mycetohabitans gen. nov., and Trinickia gen. nov.: implications for the evolution of diazotrophy and nodulation in the Burkholderiaceae.</title>
        <authorList>
            <person name="Estrada De Los Santos P."/>
            <person name="Palmer M."/>
            <person name="Chavez-Ramirez B."/>
            <person name="Steenkamp E.T."/>
            <person name="Hirsch A.M."/>
            <person name="Manyaka P."/>
            <person name="Maluk M."/>
            <person name="Lafos M."/>
            <person name="Crook M."/>
            <person name="Gross E."/>
            <person name="Simon M.F."/>
            <person name="Bueno Dos Reis Junior F."/>
            <person name="Poole P.S."/>
            <person name="Venter S.N."/>
            <person name="James E.K."/>
        </authorList>
    </citation>
    <scope>NUCLEOTIDE SEQUENCE [LARGE SCALE GENOMIC DNA]</scope>
    <source>
        <strain evidence="3 4">JPY-366</strain>
    </source>
</reference>
<evidence type="ECO:0000313" key="3">
    <source>
        <dbReference type="EMBL" id="PTB22157.1"/>
    </source>
</evidence>
<gene>
    <name evidence="3" type="ORF">C9I57_04130</name>
</gene>
<comment type="caution">
    <text evidence="3">The sequence shown here is derived from an EMBL/GenBank/DDBJ whole genome shotgun (WGS) entry which is preliminary data.</text>
</comment>
<dbReference type="EMBL" id="PYUC01000002">
    <property type="protein sequence ID" value="PTB22157.1"/>
    <property type="molecule type" value="Genomic_DNA"/>
</dbReference>
<dbReference type="PANTHER" id="PTHR13847:SF287">
    <property type="entry name" value="FAD-DEPENDENT OXIDOREDUCTASE DOMAIN-CONTAINING PROTEIN 1"/>
    <property type="match status" value="1"/>
</dbReference>
<dbReference type="Proteomes" id="UP000240638">
    <property type="component" value="Unassembled WGS sequence"/>
</dbReference>
<dbReference type="Gene3D" id="3.50.50.60">
    <property type="entry name" value="FAD/NAD(P)-binding domain"/>
    <property type="match status" value="1"/>
</dbReference>
<feature type="domain" description="FAD dependent oxidoreductase" evidence="2">
    <location>
        <begin position="6"/>
        <end position="362"/>
    </location>
</feature>
<evidence type="ECO:0000313" key="4">
    <source>
        <dbReference type="Proteomes" id="UP000240638"/>
    </source>
</evidence>
<dbReference type="Gene3D" id="3.30.9.10">
    <property type="entry name" value="D-Amino Acid Oxidase, subunit A, domain 2"/>
    <property type="match status" value="1"/>
</dbReference>
<dbReference type="AlphaFoldDB" id="A0A2T3Y058"/>